<keyword evidence="6" id="KW-0133">Cell shape</keyword>
<accession>A0A516GAI6</accession>
<dbReference type="InterPro" id="IPR013792">
    <property type="entry name" value="RNA3'P_cycl/enolpyr_Trfase_a/b"/>
</dbReference>
<dbReference type="InterPro" id="IPR001986">
    <property type="entry name" value="Enolpyruvate_Tfrase_dom"/>
</dbReference>
<comment type="catalytic activity">
    <reaction evidence="16">
        <text>phosphoenolpyruvate + UDP-N-acetyl-alpha-D-glucosamine = UDP-N-acetyl-3-O-(1-carboxyvinyl)-alpha-D-glucosamine + phosphate</text>
        <dbReference type="Rhea" id="RHEA:18681"/>
        <dbReference type="ChEBI" id="CHEBI:43474"/>
        <dbReference type="ChEBI" id="CHEBI:57705"/>
        <dbReference type="ChEBI" id="CHEBI:58702"/>
        <dbReference type="ChEBI" id="CHEBI:68483"/>
        <dbReference type="EC" id="2.5.1.7"/>
    </reaction>
</comment>
<keyword evidence="19" id="KW-1185">Reference proteome</keyword>
<dbReference type="GO" id="GO:0051301">
    <property type="term" value="P:cell division"/>
    <property type="evidence" value="ECO:0007669"/>
    <property type="project" value="UniProtKB-KW"/>
</dbReference>
<protein>
    <recommendedName>
        <fullName evidence="13">UDP-N-acetylglucosamine 1-carboxyvinyltransferase</fullName>
        <ecNumber evidence="12">2.5.1.7</ecNumber>
    </recommendedName>
    <alternativeName>
        <fullName evidence="14">Enoylpyruvate transferase</fullName>
    </alternativeName>
    <alternativeName>
        <fullName evidence="15">UDP-N-acetylglucosamine enolpyruvyl transferase</fullName>
    </alternativeName>
</protein>
<keyword evidence="7" id="KW-0573">Peptidoglycan synthesis</keyword>
<comment type="function">
    <text evidence="10">Cell wall formation. Adds enolpyruvyl to UDP-N-acetylglucosamine.</text>
</comment>
<keyword evidence="8" id="KW-0131">Cell cycle</keyword>
<keyword evidence="3" id="KW-0963">Cytoplasm</keyword>
<evidence type="ECO:0000256" key="13">
    <source>
        <dbReference type="ARBA" id="ARBA00039754"/>
    </source>
</evidence>
<dbReference type="AlphaFoldDB" id="A0A516GAI6"/>
<comment type="similarity">
    <text evidence="11">Belongs to the EPSP synthase family. MurA subfamily.</text>
</comment>
<dbReference type="EC" id="2.5.1.7" evidence="12"/>
<dbReference type="PANTHER" id="PTHR43783:SF1">
    <property type="entry name" value="UDP-N-ACETYLGLUCOSAMINE 1-CARBOXYVINYLTRANSFERASE"/>
    <property type="match status" value="1"/>
</dbReference>
<dbReference type="SUPFAM" id="SSF55205">
    <property type="entry name" value="EPT/RTPC-like"/>
    <property type="match status" value="1"/>
</dbReference>
<evidence type="ECO:0000256" key="14">
    <source>
        <dbReference type="ARBA" id="ARBA00042443"/>
    </source>
</evidence>
<evidence type="ECO:0000256" key="3">
    <source>
        <dbReference type="ARBA" id="ARBA00022490"/>
    </source>
</evidence>
<evidence type="ECO:0000259" key="17">
    <source>
        <dbReference type="PROSITE" id="PS50943"/>
    </source>
</evidence>
<dbReference type="InterPro" id="IPR036968">
    <property type="entry name" value="Enolpyruvate_Tfrase_sf"/>
</dbReference>
<name>A0A516GAI6_9MICO</name>
<dbReference type="GO" id="GO:0008760">
    <property type="term" value="F:UDP-N-acetylglucosamine 1-carboxyvinyltransferase activity"/>
    <property type="evidence" value="ECO:0007669"/>
    <property type="project" value="UniProtKB-EC"/>
</dbReference>
<comment type="pathway">
    <text evidence="2">Cell wall biogenesis; peptidoglycan biosynthesis.</text>
</comment>
<dbReference type="Proteomes" id="UP000315395">
    <property type="component" value="Chromosome"/>
</dbReference>
<keyword evidence="4" id="KW-0132">Cell division</keyword>
<dbReference type="GO" id="GO:0071555">
    <property type="term" value="P:cell wall organization"/>
    <property type="evidence" value="ECO:0007669"/>
    <property type="project" value="UniProtKB-KW"/>
</dbReference>
<proteinExistence type="inferred from homology"/>
<feature type="domain" description="HTH cro/C1-type" evidence="17">
    <location>
        <begin position="13"/>
        <end position="67"/>
    </location>
</feature>
<evidence type="ECO:0000256" key="11">
    <source>
        <dbReference type="ARBA" id="ARBA00038367"/>
    </source>
</evidence>
<dbReference type="PANTHER" id="PTHR43783">
    <property type="entry name" value="UDP-N-ACETYLGLUCOSAMINE 1-CARBOXYVINYLTRANSFERASE"/>
    <property type="match status" value="1"/>
</dbReference>
<dbReference type="RefSeq" id="WP_143783215.1">
    <property type="nucleotide sequence ID" value="NZ_CP041616.1"/>
</dbReference>
<evidence type="ECO:0000256" key="7">
    <source>
        <dbReference type="ARBA" id="ARBA00022984"/>
    </source>
</evidence>
<evidence type="ECO:0000256" key="8">
    <source>
        <dbReference type="ARBA" id="ARBA00023306"/>
    </source>
</evidence>
<gene>
    <name evidence="18" type="ORF">FNH13_09465</name>
</gene>
<evidence type="ECO:0000256" key="9">
    <source>
        <dbReference type="ARBA" id="ARBA00023316"/>
    </source>
</evidence>
<evidence type="ECO:0000256" key="6">
    <source>
        <dbReference type="ARBA" id="ARBA00022960"/>
    </source>
</evidence>
<dbReference type="SMART" id="SM00530">
    <property type="entry name" value="HTH_XRE"/>
    <property type="match status" value="1"/>
</dbReference>
<dbReference type="Pfam" id="PF00275">
    <property type="entry name" value="EPSP_synthase"/>
    <property type="match status" value="1"/>
</dbReference>
<dbReference type="InterPro" id="IPR010982">
    <property type="entry name" value="Lambda_DNA-bd_dom_sf"/>
</dbReference>
<evidence type="ECO:0000313" key="18">
    <source>
        <dbReference type="EMBL" id="QDO88537.1"/>
    </source>
</evidence>
<dbReference type="Pfam" id="PF01381">
    <property type="entry name" value="HTH_3"/>
    <property type="match status" value="1"/>
</dbReference>
<sequence>MTESYLSRIGALIRDARRHKDLTQAELAALLNTSQSAVARIEQGKQNLSLEMLARIGESLDSEIVSVGSSLPQNLRINGGKRLSGEIDVRTSKNAAVALLCAALLNKGRTTLRNLARIEEVNRIVEVLTSIGFKIRWLPDSSDLEINPPATINLGSIDEAAARRTRTIIMFLGPLMHELDEFELPYAGGCDLGTRTVEPHMVALRHFGIDVTATMGSYHVTIDREKAPQRPIVLTERGDTVTENVLLAAARHPGTTVIRNASSNYMVQDLCVFLQQLGVTIEGLGTTTLTVTGVESINQDIEYSPSEDPIEAMSLLAAGVVTGSEITIKRVPIEFMEIELAVLDTMGLRYELSEEYLSANGHTRLVDLRTIPGPLKAPLDKIHPLPFPGLNIDNLPFFAIIAAMAEGSTLIHDWVYENRAIYLTELTTLGAKVHLMDPHRVMVEGPTKWRAGEIMCPPALRPGVVILLAMLAAPGESVLRNVYVIHRGYEDLATRLNNLGADIQTFRDI</sequence>
<dbReference type="InterPro" id="IPR050068">
    <property type="entry name" value="MurA_subfamily"/>
</dbReference>
<dbReference type="OrthoDB" id="9803760at2"/>
<dbReference type="PROSITE" id="PS50943">
    <property type="entry name" value="HTH_CROC1"/>
    <property type="match status" value="1"/>
</dbReference>
<dbReference type="GO" id="GO:0008360">
    <property type="term" value="P:regulation of cell shape"/>
    <property type="evidence" value="ECO:0007669"/>
    <property type="project" value="UniProtKB-KW"/>
</dbReference>
<comment type="subcellular location">
    <subcellularLocation>
        <location evidence="1">Cytoplasm</location>
    </subcellularLocation>
</comment>
<evidence type="ECO:0000256" key="2">
    <source>
        <dbReference type="ARBA" id="ARBA00004752"/>
    </source>
</evidence>
<evidence type="ECO:0000256" key="5">
    <source>
        <dbReference type="ARBA" id="ARBA00022679"/>
    </source>
</evidence>
<dbReference type="Gene3D" id="1.10.260.40">
    <property type="entry name" value="lambda repressor-like DNA-binding domains"/>
    <property type="match status" value="1"/>
</dbReference>
<evidence type="ECO:0000313" key="19">
    <source>
        <dbReference type="Proteomes" id="UP000315395"/>
    </source>
</evidence>
<dbReference type="GO" id="GO:0003677">
    <property type="term" value="F:DNA binding"/>
    <property type="evidence" value="ECO:0007669"/>
    <property type="project" value="InterPro"/>
</dbReference>
<dbReference type="InterPro" id="IPR001387">
    <property type="entry name" value="Cro/C1-type_HTH"/>
</dbReference>
<evidence type="ECO:0000256" key="15">
    <source>
        <dbReference type="ARBA" id="ARBA00042842"/>
    </source>
</evidence>
<keyword evidence="9" id="KW-0961">Cell wall biogenesis/degradation</keyword>
<evidence type="ECO:0000256" key="10">
    <source>
        <dbReference type="ARBA" id="ARBA00037534"/>
    </source>
</evidence>
<keyword evidence="5 18" id="KW-0808">Transferase</keyword>
<dbReference type="NCBIfam" id="NF006873">
    <property type="entry name" value="PRK09369.1"/>
    <property type="match status" value="1"/>
</dbReference>
<evidence type="ECO:0000256" key="16">
    <source>
        <dbReference type="ARBA" id="ARBA00047527"/>
    </source>
</evidence>
<dbReference type="Gene3D" id="3.65.10.10">
    <property type="entry name" value="Enolpyruvate transferase domain"/>
    <property type="match status" value="2"/>
</dbReference>
<dbReference type="GO" id="GO:0009252">
    <property type="term" value="P:peptidoglycan biosynthetic process"/>
    <property type="evidence" value="ECO:0007669"/>
    <property type="project" value="UniProtKB-KW"/>
</dbReference>
<dbReference type="KEGG" id="orz:FNH13_09465"/>
<dbReference type="CDD" id="cd00093">
    <property type="entry name" value="HTH_XRE"/>
    <property type="match status" value="1"/>
</dbReference>
<organism evidence="18 19">
    <name type="scientific">Ornithinimicrobium ciconiae</name>
    <dbReference type="NCBI Taxonomy" id="2594265"/>
    <lineage>
        <taxon>Bacteria</taxon>
        <taxon>Bacillati</taxon>
        <taxon>Actinomycetota</taxon>
        <taxon>Actinomycetes</taxon>
        <taxon>Micrococcales</taxon>
        <taxon>Ornithinimicrobiaceae</taxon>
        <taxon>Ornithinimicrobium</taxon>
    </lineage>
</organism>
<evidence type="ECO:0000256" key="1">
    <source>
        <dbReference type="ARBA" id="ARBA00004496"/>
    </source>
</evidence>
<evidence type="ECO:0000256" key="4">
    <source>
        <dbReference type="ARBA" id="ARBA00022618"/>
    </source>
</evidence>
<reference evidence="18 19" key="1">
    <citation type="submission" date="2019-07" db="EMBL/GenBank/DDBJ databases">
        <title>complete genome sequencing of Ornithinimicrobium sp. H23M54.</title>
        <authorList>
            <person name="Bae J.-W."/>
            <person name="Lee S.-Y."/>
        </authorList>
    </citation>
    <scope>NUCLEOTIDE SEQUENCE [LARGE SCALE GENOMIC DNA]</scope>
    <source>
        <strain evidence="18 19">H23M54</strain>
    </source>
</reference>
<evidence type="ECO:0000256" key="12">
    <source>
        <dbReference type="ARBA" id="ARBA00039108"/>
    </source>
</evidence>
<dbReference type="SUPFAM" id="SSF47413">
    <property type="entry name" value="lambda repressor-like DNA-binding domains"/>
    <property type="match status" value="1"/>
</dbReference>
<dbReference type="EMBL" id="CP041616">
    <property type="protein sequence ID" value="QDO88537.1"/>
    <property type="molecule type" value="Genomic_DNA"/>
</dbReference>
<dbReference type="GO" id="GO:0005737">
    <property type="term" value="C:cytoplasm"/>
    <property type="evidence" value="ECO:0007669"/>
    <property type="project" value="UniProtKB-SubCell"/>
</dbReference>